<dbReference type="PROSITE" id="PS51365">
    <property type="entry name" value="RENAL_DIPEPTIDASE_2"/>
    <property type="match status" value="1"/>
</dbReference>
<dbReference type="PROSITE" id="PS51318">
    <property type="entry name" value="TAT"/>
    <property type="match status" value="1"/>
</dbReference>
<evidence type="ECO:0008006" key="3">
    <source>
        <dbReference type="Google" id="ProtNLM"/>
    </source>
</evidence>
<proteinExistence type="predicted"/>
<protein>
    <recommendedName>
        <fullName evidence="3">Peptidase M19</fullName>
    </recommendedName>
</protein>
<accession>A0ABQ4P9A8</accession>
<evidence type="ECO:0000313" key="2">
    <source>
        <dbReference type="Proteomes" id="UP000773469"/>
    </source>
</evidence>
<dbReference type="InterPro" id="IPR032466">
    <property type="entry name" value="Metal_Hydrolase"/>
</dbReference>
<reference evidence="1 2" key="1">
    <citation type="submission" date="2021-05" db="EMBL/GenBank/DDBJ databases">
        <title>Molecular characterization for Shewanella algae harboring chromosomal blaOXA-55-like strains isolated from clinical and environment sample.</title>
        <authorList>
            <person name="Ohama Y."/>
            <person name="Aoki K."/>
            <person name="Harada S."/>
            <person name="Moriya K."/>
            <person name="Ishii Y."/>
            <person name="Tateda K."/>
        </authorList>
    </citation>
    <scope>NUCLEOTIDE SEQUENCE [LARGE SCALE GENOMIC DNA]</scope>
    <source>
        <strain evidence="1 2">MBTL60-118</strain>
    </source>
</reference>
<comment type="caution">
    <text evidence="1">The sequence shown here is derived from an EMBL/GenBank/DDBJ whole genome shotgun (WGS) entry which is preliminary data.</text>
</comment>
<dbReference type="PANTHER" id="PTHR10443">
    <property type="entry name" value="MICROSOMAL DIPEPTIDASE"/>
    <property type="match status" value="1"/>
</dbReference>
<keyword evidence="2" id="KW-1185">Reference proteome</keyword>
<dbReference type="RefSeq" id="WP_220757343.1">
    <property type="nucleotide sequence ID" value="NZ_BPEU01000025.1"/>
</dbReference>
<dbReference type="SUPFAM" id="SSF51556">
    <property type="entry name" value="Metallo-dependent hydrolases"/>
    <property type="match status" value="1"/>
</dbReference>
<name>A0ABQ4P9A8_SHECO</name>
<dbReference type="InterPro" id="IPR006311">
    <property type="entry name" value="TAT_signal"/>
</dbReference>
<gene>
    <name evidence="1" type="ORF">TUM3794_31310</name>
</gene>
<dbReference type="PANTHER" id="PTHR10443:SF12">
    <property type="entry name" value="DIPEPTIDASE"/>
    <property type="match status" value="1"/>
</dbReference>
<organism evidence="1 2">
    <name type="scientific">Shewanella colwelliana</name>
    <name type="common">Alteromonas colwelliana</name>
    <dbReference type="NCBI Taxonomy" id="23"/>
    <lineage>
        <taxon>Bacteria</taxon>
        <taxon>Pseudomonadati</taxon>
        <taxon>Pseudomonadota</taxon>
        <taxon>Gammaproteobacteria</taxon>
        <taxon>Alteromonadales</taxon>
        <taxon>Shewanellaceae</taxon>
        <taxon>Shewanella</taxon>
    </lineage>
</organism>
<dbReference type="InterPro" id="IPR008257">
    <property type="entry name" value="Pept_M19"/>
</dbReference>
<dbReference type="Proteomes" id="UP000773469">
    <property type="component" value="Unassembled WGS sequence"/>
</dbReference>
<evidence type="ECO:0000313" key="1">
    <source>
        <dbReference type="EMBL" id="GIU44103.1"/>
    </source>
</evidence>
<dbReference type="Gene3D" id="3.20.20.140">
    <property type="entry name" value="Metal-dependent hydrolases"/>
    <property type="match status" value="1"/>
</dbReference>
<dbReference type="Pfam" id="PF01244">
    <property type="entry name" value="Peptidase_M19"/>
    <property type="match status" value="1"/>
</dbReference>
<dbReference type="EMBL" id="BPEU01000025">
    <property type="protein sequence ID" value="GIU44103.1"/>
    <property type="molecule type" value="Genomic_DNA"/>
</dbReference>
<sequence>MDKMTQQVDLVEGHVASDSIGTGKGRELSRRSMLKTSVGAAIGGAAAMILPSGIVNATDQPKAGSAPKLPDFEIKDYSKIPQRTHQYPASERAKKIVRDSMAIDTLFSGLWPSQWSSPKAPEFHDEMDKCKAAGFNVLAACPSADSLDASVEGIMKGAQFYLSKMKERPDNYMLIRTTKDIDEAHKQNKLGIYFTHQGTQIFGGDIDRVGLWREMGYGYCLLAYNQRNDVGDGCFEIENRGLTAYGKKLVDAYNRYGMLVDVSHTGERTSLDAIERSSQPVISSHSGAKAIADYQRSLTDAVIKGVAATGGVCSINMVAAFMDTSNPDILTTDTLFQHIDYMVNLVGIDHVGFGSDYIPNINFTASIIQTPMGQKVFPDGGYSAAVGAKGFPTPAPYQIVAALIDKMLENGYSEADCGKFLGGNMYRVFDQVWV</sequence>